<evidence type="ECO:0000313" key="1">
    <source>
        <dbReference type="EMBL" id="APO81779.1"/>
    </source>
</evidence>
<accession>A0A1L5PNQ8</accession>
<evidence type="ECO:0000313" key="2">
    <source>
        <dbReference type="Proteomes" id="UP000185146"/>
    </source>
</evidence>
<proteinExistence type="predicted"/>
<sequence length="70" mass="7502">MEKKPLILGRELGQTVCQVLGLDPSKVTSITIRMEPNTAACVEVVNTISQAEGENIAGALEVYGLTRRGM</sequence>
<organism evidence="1 2">
    <name type="scientific">Pseudomonas putida</name>
    <name type="common">Arthrobacter siderocapsulatus</name>
    <dbReference type="NCBI Taxonomy" id="303"/>
    <lineage>
        <taxon>Bacteria</taxon>
        <taxon>Pseudomonadati</taxon>
        <taxon>Pseudomonadota</taxon>
        <taxon>Gammaproteobacteria</taxon>
        <taxon>Pseudomonadales</taxon>
        <taxon>Pseudomonadaceae</taxon>
        <taxon>Pseudomonas</taxon>
    </lineage>
</organism>
<protein>
    <submittedName>
        <fullName evidence="1">Uncharacterized protein</fullName>
    </submittedName>
</protein>
<dbReference type="EMBL" id="CP018743">
    <property type="protein sequence ID" value="APO81779.1"/>
    <property type="molecule type" value="Genomic_DNA"/>
</dbReference>
<reference evidence="1 2" key="1">
    <citation type="submission" date="2016-12" db="EMBL/GenBank/DDBJ databases">
        <title>Draft Genome Sequence of Mercury Resistant Pseudomonas DRA525.</title>
        <authorList>
            <person name="Drace K.M."/>
        </authorList>
    </citation>
    <scope>NUCLEOTIDE SEQUENCE [LARGE SCALE GENOMIC DNA]</scope>
    <source>
        <strain evidence="1 2">DRA525</strain>
    </source>
</reference>
<dbReference type="Proteomes" id="UP000185146">
    <property type="component" value="Chromosome"/>
</dbReference>
<name>A0A1L5PNQ8_PSEPU</name>
<dbReference type="RefSeq" id="WP_024718000.1">
    <property type="nucleotide sequence ID" value="NZ_CP018743.1"/>
</dbReference>
<dbReference type="AlphaFoldDB" id="A0A1L5PNQ8"/>
<gene>
    <name evidence="1" type="ORF">BL240_10120</name>
</gene>